<gene>
    <name evidence="3" type="ORF">SCLTRI_LOCUS9264</name>
</gene>
<sequence length="126" mass="13972">MIFRITLAIFMARRREAAAAADNQENAAQPIVEQRPATPQEPWRCKAPFPDSQTRYLCDHVNEAGTETCNRPEYYDDPSPRGGGIKEDAAGQKLSGFSKARQGTLDNCQTGRKSTVGLYPMILIIL</sequence>
<organism evidence="3 4">
    <name type="scientific">Sclerotinia trifoliorum</name>
    <dbReference type="NCBI Taxonomy" id="28548"/>
    <lineage>
        <taxon>Eukaryota</taxon>
        <taxon>Fungi</taxon>
        <taxon>Dikarya</taxon>
        <taxon>Ascomycota</taxon>
        <taxon>Pezizomycotina</taxon>
        <taxon>Leotiomycetes</taxon>
        <taxon>Helotiales</taxon>
        <taxon>Sclerotiniaceae</taxon>
        <taxon>Sclerotinia</taxon>
    </lineage>
</organism>
<name>A0A8H2W4G8_9HELO</name>
<dbReference type="AlphaFoldDB" id="A0A8H2W4G8"/>
<reference evidence="3" key="1">
    <citation type="submission" date="2020-10" db="EMBL/GenBank/DDBJ databases">
        <authorList>
            <person name="Kusch S."/>
        </authorList>
    </citation>
    <scope>NUCLEOTIDE SEQUENCE</scope>
    <source>
        <strain evidence="3">SwB9</strain>
    </source>
</reference>
<comment type="caution">
    <text evidence="3">The sequence shown here is derived from an EMBL/GenBank/DDBJ whole genome shotgun (WGS) entry which is preliminary data.</text>
</comment>
<protein>
    <submittedName>
        <fullName evidence="3">15668b96-0e7e-45b9-9087-f0c456c3f5cd</fullName>
    </submittedName>
</protein>
<dbReference type="Proteomes" id="UP000624404">
    <property type="component" value="Unassembled WGS sequence"/>
</dbReference>
<feature type="chain" id="PRO_5034884125" evidence="2">
    <location>
        <begin position="20"/>
        <end position="126"/>
    </location>
</feature>
<feature type="signal peptide" evidence="2">
    <location>
        <begin position="1"/>
        <end position="19"/>
    </location>
</feature>
<evidence type="ECO:0000256" key="2">
    <source>
        <dbReference type="SAM" id="SignalP"/>
    </source>
</evidence>
<evidence type="ECO:0000313" key="4">
    <source>
        <dbReference type="Proteomes" id="UP000624404"/>
    </source>
</evidence>
<dbReference type="EMBL" id="CAJHIA010000034">
    <property type="protein sequence ID" value="CAD6449874.1"/>
    <property type="molecule type" value="Genomic_DNA"/>
</dbReference>
<evidence type="ECO:0000313" key="3">
    <source>
        <dbReference type="EMBL" id="CAD6449874.1"/>
    </source>
</evidence>
<feature type="region of interest" description="Disordered" evidence="1">
    <location>
        <begin position="69"/>
        <end position="110"/>
    </location>
</feature>
<keyword evidence="2" id="KW-0732">Signal</keyword>
<feature type="compositionally biased region" description="Low complexity" evidence="1">
    <location>
        <begin position="19"/>
        <end position="29"/>
    </location>
</feature>
<accession>A0A8H2W4G8</accession>
<keyword evidence="4" id="KW-1185">Reference proteome</keyword>
<proteinExistence type="predicted"/>
<evidence type="ECO:0000256" key="1">
    <source>
        <dbReference type="SAM" id="MobiDB-lite"/>
    </source>
</evidence>
<feature type="region of interest" description="Disordered" evidence="1">
    <location>
        <begin position="19"/>
        <end position="44"/>
    </location>
</feature>